<dbReference type="OrthoDB" id="9802640at2"/>
<dbReference type="Proteomes" id="UP000253204">
    <property type="component" value="Unassembled WGS sequence"/>
</dbReference>
<organism evidence="3 4">
    <name type="scientific">Vreelandella rituensis</name>
    <dbReference type="NCBI Taxonomy" id="2282306"/>
    <lineage>
        <taxon>Bacteria</taxon>
        <taxon>Pseudomonadati</taxon>
        <taxon>Pseudomonadota</taxon>
        <taxon>Gammaproteobacteria</taxon>
        <taxon>Oceanospirillales</taxon>
        <taxon>Halomonadaceae</taxon>
        <taxon>Vreelandella</taxon>
    </lineage>
</organism>
<evidence type="ECO:0000256" key="1">
    <source>
        <dbReference type="SAM" id="MobiDB-lite"/>
    </source>
</evidence>
<protein>
    <recommendedName>
        <fullName evidence="2">RRXRR domain-containing protein</fullName>
    </recommendedName>
</protein>
<dbReference type="EMBL" id="QPIJ01000032">
    <property type="protein sequence ID" value="RCV89325.1"/>
    <property type="molecule type" value="Genomic_DNA"/>
</dbReference>
<evidence type="ECO:0000313" key="3">
    <source>
        <dbReference type="EMBL" id="RCV89325.1"/>
    </source>
</evidence>
<feature type="domain" description="RRXRR" evidence="2">
    <location>
        <begin position="3"/>
        <end position="135"/>
    </location>
</feature>
<dbReference type="RefSeq" id="WP_114487362.1">
    <property type="nucleotide sequence ID" value="NZ_CBCSHM010000031.1"/>
</dbReference>
<feature type="compositionally biased region" description="Basic residues" evidence="1">
    <location>
        <begin position="95"/>
        <end position="109"/>
    </location>
</feature>
<keyword evidence="4" id="KW-1185">Reference proteome</keyword>
<comment type="caution">
    <text evidence="3">The sequence shown here is derived from an EMBL/GenBank/DDBJ whole genome shotgun (WGS) entry which is preliminary data.</text>
</comment>
<proteinExistence type="predicted"/>
<gene>
    <name evidence="3" type="ORF">DU506_13120</name>
</gene>
<sequence length="242" mass="27626">MKVYVKSQQGDWLMPTHSAKARWMLRAGKAQVIQRTPFAIQLTYAATEHGQPVVIGIDDGGVVVGIAAVANDEVVYQEEIHLRTDIKSKMDTRRSYRQGRRHRKTRYRTPRFDNRSASHKKGRLPPSIRSLHEATPRRGRKQPNREQKRNGKNVVSLKGFNRLDTVRFQGQVGYLSGFNGTSMAFIRGEDGRYIATPGKRYKQVPLSKIQRLHHNQTDVRFLVKQPVTPSWPSSRASLADAR</sequence>
<dbReference type="Pfam" id="PF14239">
    <property type="entry name" value="RRXRR"/>
    <property type="match status" value="1"/>
</dbReference>
<dbReference type="AlphaFoldDB" id="A0A368TX28"/>
<evidence type="ECO:0000313" key="4">
    <source>
        <dbReference type="Proteomes" id="UP000253204"/>
    </source>
</evidence>
<reference evidence="3 4" key="1">
    <citation type="submission" date="2018-07" db="EMBL/GenBank/DDBJ databases">
        <title>Halomonas rutogse sp. nov., isolated from Lake TangqianCo on Tibetan Plateau.</title>
        <authorList>
            <person name="Lu H."/>
            <person name="Xing P."/>
            <person name="Wu Q."/>
        </authorList>
    </citation>
    <scope>NUCLEOTIDE SEQUENCE [LARGE SCALE GENOMIC DNA]</scope>
    <source>
        <strain evidence="3 4">TQ8S</strain>
    </source>
</reference>
<dbReference type="InterPro" id="IPR025938">
    <property type="entry name" value="RRXRR_dom"/>
</dbReference>
<feature type="region of interest" description="Disordered" evidence="1">
    <location>
        <begin position="90"/>
        <end position="154"/>
    </location>
</feature>
<evidence type="ECO:0000259" key="2">
    <source>
        <dbReference type="Pfam" id="PF14239"/>
    </source>
</evidence>
<accession>A0A368TX28</accession>
<name>A0A368TX28_9GAMM</name>